<keyword evidence="2" id="KW-1185">Reference proteome</keyword>
<dbReference type="EMBL" id="JAGSYN010000072">
    <property type="protein sequence ID" value="KAG7664562.1"/>
    <property type="molecule type" value="Genomic_DNA"/>
</dbReference>
<dbReference type="OrthoDB" id="4013286at2759"/>
<gene>
    <name evidence="1" type="ORF">J8A68_001906</name>
</gene>
<evidence type="ECO:0000313" key="2">
    <source>
        <dbReference type="Proteomes" id="UP000694255"/>
    </source>
</evidence>
<sequence>MATNFAYRILQKPKNITDEQQMSQYLSQPVDFGPWESSMPDELFKEEVDFGRVIVYSNPQQPHVQRNAYISDVKKSIEHYFSPSTEVNIHPSNISWFWRRLKQVDKPISIILQNTNRLFDGKNLDCFDGEFMEFSEKVKALNNGIAWNYSLSTITNIDLLNKAIKSKQYFSMNNHREFIRETQNFNWKQIENDNDKLVQQLSLAYQVKVIDKRNETIVQPDDKDLLATISNYIKNSFERSHATETYLSTMPYDIEYNTFSILTINRPSAKDNHRALVELLEESPYKIIAARLSTHLAMRRLLDDYNRSLTSQSGSRLGYTEKLEFERQRREITRNNCLGDLLTLLGKKGLVNVSNGPRCIYLLS</sequence>
<evidence type="ECO:0000313" key="1">
    <source>
        <dbReference type="EMBL" id="KAG7664562.1"/>
    </source>
</evidence>
<dbReference type="Proteomes" id="UP000694255">
    <property type="component" value="Unassembled WGS sequence"/>
</dbReference>
<protein>
    <submittedName>
        <fullName evidence="1">Uncharacterized protein</fullName>
    </submittedName>
</protein>
<comment type="caution">
    <text evidence="1">The sequence shown here is derived from an EMBL/GenBank/DDBJ whole genome shotgun (WGS) entry which is preliminary data.</text>
</comment>
<dbReference type="AlphaFoldDB" id="A0A8J5URE7"/>
<accession>A0A8J5URE7</accession>
<reference evidence="1 2" key="1">
    <citation type="journal article" date="2021" name="DNA Res.">
        <title>Genome analysis of Candida subhashii reveals its hybrid nature and dual mitochondrial genome conformations.</title>
        <authorList>
            <person name="Mixao V."/>
            <person name="Hegedusova E."/>
            <person name="Saus E."/>
            <person name="Pryszcz L.P."/>
            <person name="Cillingova A."/>
            <person name="Nosek J."/>
            <person name="Gabaldon T."/>
        </authorList>
    </citation>
    <scope>NUCLEOTIDE SEQUENCE [LARGE SCALE GENOMIC DNA]</scope>
    <source>
        <strain evidence="1 2">CBS 10753</strain>
    </source>
</reference>
<name>A0A8J5URE7_9ASCO</name>
<dbReference type="RefSeq" id="XP_049264794.1">
    <property type="nucleotide sequence ID" value="XM_049405599.1"/>
</dbReference>
<organism evidence="1 2">
    <name type="scientific">[Candida] subhashii</name>
    <dbReference type="NCBI Taxonomy" id="561895"/>
    <lineage>
        <taxon>Eukaryota</taxon>
        <taxon>Fungi</taxon>
        <taxon>Dikarya</taxon>
        <taxon>Ascomycota</taxon>
        <taxon>Saccharomycotina</taxon>
        <taxon>Pichiomycetes</taxon>
        <taxon>Debaryomycetaceae</taxon>
        <taxon>Spathaspora</taxon>
    </lineage>
</organism>
<proteinExistence type="predicted"/>
<dbReference type="GeneID" id="73468707"/>